<evidence type="ECO:0000313" key="4">
    <source>
        <dbReference type="Proteomes" id="UP000717585"/>
    </source>
</evidence>
<dbReference type="SMART" id="SM00642">
    <property type="entry name" value="Aamy"/>
    <property type="match status" value="1"/>
</dbReference>
<evidence type="ECO:0000259" key="2">
    <source>
        <dbReference type="SMART" id="SM00642"/>
    </source>
</evidence>
<feature type="compositionally biased region" description="Basic residues" evidence="1">
    <location>
        <begin position="388"/>
        <end position="397"/>
    </location>
</feature>
<keyword evidence="4" id="KW-1185">Reference proteome</keyword>
<dbReference type="InterPro" id="IPR045857">
    <property type="entry name" value="O16G_dom_2"/>
</dbReference>
<comment type="caution">
    <text evidence="3">The sequence shown here is derived from an EMBL/GenBank/DDBJ whole genome shotgun (WGS) entry which is preliminary data.</text>
</comment>
<name>A0A8J6APZ3_9EUKA</name>
<reference evidence="3" key="1">
    <citation type="submission" date="2021-05" db="EMBL/GenBank/DDBJ databases">
        <title>A free-living protist that lacks canonical eukaryotic 1 DNA replication and segregation systems.</title>
        <authorList>
            <person name="Salas-Leiva D.E."/>
            <person name="Tromer E.C."/>
            <person name="Curtis B.A."/>
            <person name="Jerlstrom-Hultqvist J."/>
            <person name="Kolisko M."/>
            <person name="Yi Z."/>
            <person name="Salas-Leiva J.S."/>
            <person name="Gallot-Lavallee L."/>
            <person name="Kops G.J.P.L."/>
            <person name="Archibald J.M."/>
            <person name="Simpson A.G.B."/>
            <person name="Roger A.J."/>
        </authorList>
    </citation>
    <scope>NUCLEOTIDE SEQUENCE</scope>
    <source>
        <strain evidence="3">BICM</strain>
    </source>
</reference>
<dbReference type="OrthoDB" id="1740265at2759"/>
<dbReference type="PANTHER" id="PTHR10357:SF219">
    <property type="entry name" value="MALTOSE ALPHA-D-GLUCOSYLTRANSFERASE"/>
    <property type="match status" value="1"/>
</dbReference>
<feature type="domain" description="Glycosyl hydrolase family 13 catalytic" evidence="2">
    <location>
        <begin position="78"/>
        <end position="484"/>
    </location>
</feature>
<dbReference type="Gene3D" id="3.20.20.80">
    <property type="entry name" value="Glycosidases"/>
    <property type="match status" value="1"/>
</dbReference>
<organism evidence="3 4">
    <name type="scientific">Carpediemonas membranifera</name>
    <dbReference type="NCBI Taxonomy" id="201153"/>
    <lineage>
        <taxon>Eukaryota</taxon>
        <taxon>Metamonada</taxon>
        <taxon>Carpediemonas-like organisms</taxon>
        <taxon>Carpediemonas</taxon>
    </lineage>
</organism>
<dbReference type="PANTHER" id="PTHR10357">
    <property type="entry name" value="ALPHA-AMYLASE FAMILY MEMBER"/>
    <property type="match status" value="1"/>
</dbReference>
<feature type="compositionally biased region" description="Basic and acidic residues" evidence="1">
    <location>
        <begin position="415"/>
        <end position="429"/>
    </location>
</feature>
<dbReference type="Pfam" id="PF00128">
    <property type="entry name" value="Alpha-amylase"/>
    <property type="match status" value="1"/>
</dbReference>
<dbReference type="InterPro" id="IPR006047">
    <property type="entry name" value="GH13_cat_dom"/>
</dbReference>
<dbReference type="AlphaFoldDB" id="A0A8J6APZ3"/>
<feature type="region of interest" description="Disordered" evidence="1">
    <location>
        <begin position="415"/>
        <end position="473"/>
    </location>
</feature>
<dbReference type="GO" id="GO:0005975">
    <property type="term" value="P:carbohydrate metabolic process"/>
    <property type="evidence" value="ECO:0007669"/>
    <property type="project" value="InterPro"/>
</dbReference>
<feature type="compositionally biased region" description="Basic residues" evidence="1">
    <location>
        <begin position="446"/>
        <end position="458"/>
    </location>
</feature>
<protein>
    <submittedName>
        <fullName evidence="3">Alpha amylase, catalytic domain</fullName>
    </submittedName>
</protein>
<gene>
    <name evidence="3" type="ORF">J8273_6989</name>
</gene>
<dbReference type="SUPFAM" id="SSF51445">
    <property type="entry name" value="(Trans)glycosidases"/>
    <property type="match status" value="1"/>
</dbReference>
<dbReference type="InterPro" id="IPR017853">
    <property type="entry name" value="GH"/>
</dbReference>
<feature type="region of interest" description="Disordered" evidence="1">
    <location>
        <begin position="367"/>
        <end position="397"/>
    </location>
</feature>
<dbReference type="Proteomes" id="UP000717585">
    <property type="component" value="Unassembled WGS sequence"/>
</dbReference>
<sequence>MESKNTRSSPIMTGTDELVSKVTNFYNNLYKDCPDFSDDVKTSFLAKIIDEVKKSGIVEAAEGTSEENAWYKTAVGYSMYVDKFCGTFDGLKELLDAEDSTLPEMGVSLLHLLPILDDGGADGGFDIKDYTRIRPSLFRDPGDKEGNTETFTAFLAAARERGMRVLFDVALNHCSVQHEWFETAVAAINAHVTEGTPLPADPAHPFNFFIWTTHRGPGYPTSPAYDEPNVRRIFSFEPSNWARVGETPYFYLHRFKTEQPDLNYHNPAVLLESVKIIAFWAHAGVGGLRLDALPYLWKVDRQKTHERDWVCENESGTHIIVQLWRAIADALRPADDALLLLLRVEPGVRRGRQVPRQARCAPRVPRGVQLPRLDPNVARSRHTEPCHPHRHVERGRRPRPPRCYLGCYASVPRRADAREGRGHPSDPRRRDHRVPTGPLVEVPGNRRQRGAGDRRRHLCSSGLPPQERPRLVDPRHCSPALAARHSHDLHGR</sequence>
<dbReference type="EMBL" id="JAHDYR010000062">
    <property type="protein sequence ID" value="KAG9390736.1"/>
    <property type="molecule type" value="Genomic_DNA"/>
</dbReference>
<evidence type="ECO:0000256" key="1">
    <source>
        <dbReference type="SAM" id="MobiDB-lite"/>
    </source>
</evidence>
<proteinExistence type="predicted"/>
<accession>A0A8J6APZ3</accession>
<evidence type="ECO:0000313" key="3">
    <source>
        <dbReference type="EMBL" id="KAG9390736.1"/>
    </source>
</evidence>
<dbReference type="Gene3D" id="3.90.400.10">
    <property type="entry name" value="Oligo-1,6-glucosidase, Domain 2"/>
    <property type="match status" value="1"/>
</dbReference>